<comment type="catalytic activity">
    <reaction evidence="8 9">
        <text>D-gluconate + ATP = 6-phospho-D-gluconate + ADP + H(+)</text>
        <dbReference type="Rhea" id="RHEA:19433"/>
        <dbReference type="ChEBI" id="CHEBI:15378"/>
        <dbReference type="ChEBI" id="CHEBI:18391"/>
        <dbReference type="ChEBI" id="CHEBI:30616"/>
        <dbReference type="ChEBI" id="CHEBI:58759"/>
        <dbReference type="ChEBI" id="CHEBI:456216"/>
        <dbReference type="EC" id="2.7.1.12"/>
    </reaction>
</comment>
<dbReference type="NCBIfam" id="TIGR01313">
    <property type="entry name" value="therm_gnt_kin"/>
    <property type="match status" value="1"/>
</dbReference>
<dbReference type="PANTHER" id="PTHR43442:SF3">
    <property type="entry name" value="GLUCONOKINASE-RELATED"/>
    <property type="match status" value="1"/>
</dbReference>
<dbReference type="InterPro" id="IPR027417">
    <property type="entry name" value="P-loop_NTPase"/>
</dbReference>
<evidence type="ECO:0000256" key="5">
    <source>
        <dbReference type="ARBA" id="ARBA00022741"/>
    </source>
</evidence>
<keyword evidence="6 9" id="KW-0418">Kinase</keyword>
<evidence type="ECO:0000256" key="1">
    <source>
        <dbReference type="ARBA" id="ARBA00004761"/>
    </source>
</evidence>
<gene>
    <name evidence="10" type="ORF">GCM10009688_08190</name>
</gene>
<keyword evidence="4 9" id="KW-0808">Transferase</keyword>
<evidence type="ECO:0000256" key="7">
    <source>
        <dbReference type="ARBA" id="ARBA00022840"/>
    </source>
</evidence>
<name>A0ABP5AAM4_9MICC</name>
<proteinExistence type="inferred from homology"/>
<protein>
    <recommendedName>
        <fullName evidence="3 9">Gluconokinase</fullName>
        <ecNumber evidence="3 9">2.7.1.12</ecNumber>
    </recommendedName>
</protein>
<evidence type="ECO:0000313" key="10">
    <source>
        <dbReference type="EMBL" id="GAA1906591.1"/>
    </source>
</evidence>
<evidence type="ECO:0000256" key="2">
    <source>
        <dbReference type="ARBA" id="ARBA00008420"/>
    </source>
</evidence>
<organism evidence="10 11">
    <name type="scientific">Arthrobacter gandavensis</name>
    <dbReference type="NCBI Taxonomy" id="169960"/>
    <lineage>
        <taxon>Bacteria</taxon>
        <taxon>Bacillati</taxon>
        <taxon>Actinomycetota</taxon>
        <taxon>Actinomycetes</taxon>
        <taxon>Micrococcales</taxon>
        <taxon>Micrococcaceae</taxon>
        <taxon>Arthrobacter</taxon>
    </lineage>
</organism>
<evidence type="ECO:0000313" key="11">
    <source>
        <dbReference type="Proteomes" id="UP001500784"/>
    </source>
</evidence>
<dbReference type="EC" id="2.7.1.12" evidence="3 9"/>
<dbReference type="Proteomes" id="UP001500784">
    <property type="component" value="Unassembled WGS sequence"/>
</dbReference>
<keyword evidence="5 9" id="KW-0547">Nucleotide-binding</keyword>
<dbReference type="SUPFAM" id="SSF52540">
    <property type="entry name" value="P-loop containing nucleoside triphosphate hydrolases"/>
    <property type="match status" value="1"/>
</dbReference>
<dbReference type="EMBL" id="BAAALV010000002">
    <property type="protein sequence ID" value="GAA1906591.1"/>
    <property type="molecule type" value="Genomic_DNA"/>
</dbReference>
<evidence type="ECO:0000256" key="3">
    <source>
        <dbReference type="ARBA" id="ARBA00012054"/>
    </source>
</evidence>
<evidence type="ECO:0000256" key="4">
    <source>
        <dbReference type="ARBA" id="ARBA00022679"/>
    </source>
</evidence>
<comment type="similarity">
    <text evidence="2 9">Belongs to the gluconokinase GntK/GntV family.</text>
</comment>
<accession>A0ABP5AAM4</accession>
<dbReference type="CDD" id="cd02021">
    <property type="entry name" value="GntK"/>
    <property type="match status" value="1"/>
</dbReference>
<dbReference type="PANTHER" id="PTHR43442">
    <property type="entry name" value="GLUCONOKINASE-RELATED"/>
    <property type="match status" value="1"/>
</dbReference>
<dbReference type="Gene3D" id="3.40.50.300">
    <property type="entry name" value="P-loop containing nucleotide triphosphate hydrolases"/>
    <property type="match status" value="1"/>
</dbReference>
<dbReference type="InterPro" id="IPR006001">
    <property type="entry name" value="Therm_gnt_kin"/>
</dbReference>
<reference evidence="11" key="1">
    <citation type="journal article" date="2019" name="Int. J. Syst. Evol. Microbiol.">
        <title>The Global Catalogue of Microorganisms (GCM) 10K type strain sequencing project: providing services to taxonomists for standard genome sequencing and annotation.</title>
        <authorList>
            <consortium name="The Broad Institute Genomics Platform"/>
            <consortium name="The Broad Institute Genome Sequencing Center for Infectious Disease"/>
            <person name="Wu L."/>
            <person name="Ma J."/>
        </authorList>
    </citation>
    <scope>NUCLEOTIDE SEQUENCE [LARGE SCALE GENOMIC DNA]</scope>
    <source>
        <strain evidence="11">JCM 13316</strain>
    </source>
</reference>
<keyword evidence="7 9" id="KW-0067">ATP-binding</keyword>
<comment type="pathway">
    <text evidence="1">Carbohydrate acid metabolism.</text>
</comment>
<comment type="caution">
    <text evidence="10">The sequence shown here is derived from an EMBL/GenBank/DDBJ whole genome shotgun (WGS) entry which is preliminary data.</text>
</comment>
<evidence type="ECO:0000256" key="6">
    <source>
        <dbReference type="ARBA" id="ARBA00022777"/>
    </source>
</evidence>
<evidence type="ECO:0000256" key="8">
    <source>
        <dbReference type="ARBA" id="ARBA00048090"/>
    </source>
</evidence>
<sequence length="172" mass="18701">MNDVPRHLVIMGAAGSGKTTVSTTLSEHLGWIAAEADEFHPPASIASMTAGIPLTDEDRWPWLESIREWMSAQARNGRSTVIACSALKRSYRDVLSRAEGRVQFVHLDGAPEVLSDRMVTRRGHWMPVSLLPSQLAALEPLDAEEDGLTVDFLSTPANISAQILEGLLLADS</sequence>
<evidence type="ECO:0000256" key="9">
    <source>
        <dbReference type="RuleBase" id="RU363066"/>
    </source>
</evidence>
<keyword evidence="11" id="KW-1185">Reference proteome</keyword>